<protein>
    <recommendedName>
        <fullName evidence="2">Internal virion protein</fullName>
    </recommendedName>
</protein>
<dbReference type="EMBL" id="LR796375">
    <property type="protein sequence ID" value="CAB4140457.1"/>
    <property type="molecule type" value="Genomic_DNA"/>
</dbReference>
<evidence type="ECO:0000313" key="1">
    <source>
        <dbReference type="EMBL" id="CAB4140457.1"/>
    </source>
</evidence>
<evidence type="ECO:0008006" key="2">
    <source>
        <dbReference type="Google" id="ProtNLM"/>
    </source>
</evidence>
<organism evidence="1">
    <name type="scientific">uncultured Caudovirales phage</name>
    <dbReference type="NCBI Taxonomy" id="2100421"/>
    <lineage>
        <taxon>Viruses</taxon>
        <taxon>Duplodnaviria</taxon>
        <taxon>Heunggongvirae</taxon>
        <taxon>Uroviricota</taxon>
        <taxon>Caudoviricetes</taxon>
        <taxon>Peduoviridae</taxon>
        <taxon>Maltschvirus</taxon>
        <taxon>Maltschvirus maltsch</taxon>
    </lineage>
</organism>
<accession>A0A6J5M4V7</accession>
<dbReference type="Pfam" id="PF24072">
    <property type="entry name" value="T7_gp14"/>
    <property type="match status" value="1"/>
</dbReference>
<dbReference type="InterPro" id="IPR038996">
    <property type="entry name" value="Gp14"/>
</dbReference>
<sequence>MCVFETVAGASMAAQAAAFSANAALAISAVTAVATPIMQYQQQNATADYQKRIYEYNEQIADNNLMQQYSAISRRQQEESKKFAQEMSIISRRGAEARSTALVSAVEGGVSGLSVDALMGNYYRQQADYLQTTQDQMRANLFQLEQQKEQARYGYQGNVLSMLPSSPGGSLAGMGLGIAGGAAGLYSDLYINQYDRNTTRTVFSA</sequence>
<reference evidence="1" key="1">
    <citation type="submission" date="2020-04" db="EMBL/GenBank/DDBJ databases">
        <authorList>
            <person name="Chiriac C."/>
            <person name="Salcher M."/>
            <person name="Ghai R."/>
            <person name="Kavagutti S V."/>
        </authorList>
    </citation>
    <scope>NUCLEOTIDE SEQUENCE</scope>
</reference>
<proteinExistence type="predicted"/>
<gene>
    <name evidence="1" type="ORF">UFOVP403_27</name>
</gene>
<name>A0A6J5M4V7_9CAUD</name>